<dbReference type="GO" id="GO:0005096">
    <property type="term" value="F:GTPase activator activity"/>
    <property type="evidence" value="ECO:0007669"/>
    <property type="project" value="UniProtKB-KW"/>
</dbReference>
<dbReference type="SUPFAM" id="SSF48371">
    <property type="entry name" value="ARM repeat"/>
    <property type="match status" value="1"/>
</dbReference>
<organism evidence="4 5">
    <name type="scientific">Conidiobolus coronatus (strain ATCC 28846 / CBS 209.66 / NRRL 28638)</name>
    <name type="common">Delacroixia coronata</name>
    <dbReference type="NCBI Taxonomy" id="796925"/>
    <lineage>
        <taxon>Eukaryota</taxon>
        <taxon>Fungi</taxon>
        <taxon>Fungi incertae sedis</taxon>
        <taxon>Zoopagomycota</taxon>
        <taxon>Entomophthoromycotina</taxon>
        <taxon>Entomophthoromycetes</taxon>
        <taxon>Entomophthorales</taxon>
        <taxon>Ancylistaceae</taxon>
        <taxon>Conidiobolus</taxon>
    </lineage>
</organism>
<dbReference type="InterPro" id="IPR016024">
    <property type="entry name" value="ARM-type_fold"/>
</dbReference>
<accession>A0A137P8W5</accession>
<dbReference type="InterPro" id="IPR046859">
    <property type="entry name" value="RGPA/RALGAPB_N"/>
</dbReference>
<dbReference type="OMA" id="CWEECCV"/>
<dbReference type="InterPro" id="IPR039930">
    <property type="entry name" value="RALGAPB"/>
</dbReference>
<dbReference type="OrthoDB" id="1749473at2759"/>
<dbReference type="PANTHER" id="PTHR21344:SF1">
    <property type="entry name" value="RAL GTPASE-ACTIVATING PROTEIN SUBUNIT BETA"/>
    <property type="match status" value="1"/>
</dbReference>
<dbReference type="Pfam" id="PF20412">
    <property type="entry name" value="RALGAPB_N"/>
    <property type="match status" value="1"/>
</dbReference>
<feature type="compositionally biased region" description="Polar residues" evidence="2">
    <location>
        <begin position="758"/>
        <end position="779"/>
    </location>
</feature>
<dbReference type="Pfam" id="PF02145">
    <property type="entry name" value="Rap_GAP"/>
    <property type="match status" value="1"/>
</dbReference>
<feature type="domain" description="Rap-GAP" evidence="3">
    <location>
        <begin position="1082"/>
        <end position="1378"/>
    </location>
</feature>
<dbReference type="STRING" id="796925.A0A137P8W5"/>
<evidence type="ECO:0000256" key="1">
    <source>
        <dbReference type="ARBA" id="ARBA00022468"/>
    </source>
</evidence>
<dbReference type="InterPro" id="IPR000331">
    <property type="entry name" value="Rap/Ran_GAP_dom"/>
</dbReference>
<reference evidence="4 5" key="1">
    <citation type="journal article" date="2015" name="Genome Biol. Evol.">
        <title>Phylogenomic analyses indicate that early fungi evolved digesting cell walls of algal ancestors of land plants.</title>
        <authorList>
            <person name="Chang Y."/>
            <person name="Wang S."/>
            <person name="Sekimoto S."/>
            <person name="Aerts A.L."/>
            <person name="Choi C."/>
            <person name="Clum A."/>
            <person name="LaButti K.M."/>
            <person name="Lindquist E.A."/>
            <person name="Yee Ngan C."/>
            <person name="Ohm R.A."/>
            <person name="Salamov A.A."/>
            <person name="Grigoriev I.V."/>
            <person name="Spatafora J.W."/>
            <person name="Berbee M.L."/>
        </authorList>
    </citation>
    <scope>NUCLEOTIDE SEQUENCE [LARGE SCALE GENOMIC DNA]</scope>
    <source>
        <strain evidence="4 5">NRRL 28638</strain>
    </source>
</reference>
<feature type="region of interest" description="Disordered" evidence="2">
    <location>
        <begin position="1236"/>
        <end position="1257"/>
    </location>
</feature>
<feature type="region of interest" description="Disordered" evidence="2">
    <location>
        <begin position="964"/>
        <end position="996"/>
    </location>
</feature>
<dbReference type="Proteomes" id="UP000070444">
    <property type="component" value="Unassembled WGS sequence"/>
</dbReference>
<dbReference type="GO" id="GO:0051056">
    <property type="term" value="P:regulation of small GTPase mediated signal transduction"/>
    <property type="evidence" value="ECO:0007669"/>
    <property type="project" value="InterPro"/>
</dbReference>
<evidence type="ECO:0000256" key="2">
    <source>
        <dbReference type="SAM" id="MobiDB-lite"/>
    </source>
</evidence>
<gene>
    <name evidence="4" type="ORF">CONCODRAFT_16917</name>
</gene>
<dbReference type="SUPFAM" id="SSF111347">
    <property type="entry name" value="Rap/Ran-GAP"/>
    <property type="match status" value="1"/>
</dbReference>
<dbReference type="PROSITE" id="PS50085">
    <property type="entry name" value="RAPGAP"/>
    <property type="match status" value="1"/>
</dbReference>
<evidence type="ECO:0000259" key="3">
    <source>
        <dbReference type="PROSITE" id="PS50085"/>
    </source>
</evidence>
<protein>
    <recommendedName>
        <fullName evidence="3">Rap-GAP domain-containing protein</fullName>
    </recommendedName>
</protein>
<proteinExistence type="predicted"/>
<keyword evidence="5" id="KW-1185">Reference proteome</keyword>
<dbReference type="EMBL" id="KQ964475">
    <property type="protein sequence ID" value="KXN71446.1"/>
    <property type="molecule type" value="Genomic_DNA"/>
</dbReference>
<keyword evidence="1" id="KW-0343">GTPase activation</keyword>
<dbReference type="Gene3D" id="3.40.50.11210">
    <property type="entry name" value="Rap/Ran-GAP"/>
    <property type="match status" value="1"/>
</dbReference>
<feature type="region of interest" description="Disordered" evidence="2">
    <location>
        <begin position="1176"/>
        <end position="1197"/>
    </location>
</feature>
<feature type="region of interest" description="Disordered" evidence="2">
    <location>
        <begin position="757"/>
        <end position="785"/>
    </location>
</feature>
<name>A0A137P8W5_CONC2</name>
<dbReference type="InterPro" id="IPR035974">
    <property type="entry name" value="Rap/Ran-GAP_sf"/>
</dbReference>
<evidence type="ECO:0000313" key="5">
    <source>
        <dbReference type="Proteomes" id="UP000070444"/>
    </source>
</evidence>
<evidence type="ECO:0000313" key="4">
    <source>
        <dbReference type="EMBL" id="KXN71446.1"/>
    </source>
</evidence>
<sequence>MHLSRIESLFGDITVSEDSNVLGNFPPNTFQTILTDVTQMLLTTGQSHQILTTEAHIDWVLKVLGNGFNLPIVDYSQLEDCYKIYSNWLLNPDSRPVYFKKHRQLKLDEGIQDSARQSIQELSIIPVETYEDFEQKFYQTIILHISQVYSLRLLSSPVDDTKLWNLMLGLDPTPSETFETLSLNNEINYNDVIHHFLDLHRDIISLFVKVGIHLADIMSEETWDILLKTILGITDHLVYIQSRLSALSQTLGNDKVENYRRIILKITSVITDTQLRAFFEIWFRSQNQSIMLWNTFQQRFNVWCMQSNVVQHWNAMTLSFTKKLSSILVQNNTAKSQLVVFSTHGYSFKVNFSYEYLLFAWYKTVNLIHDPNTIPAQSYVHALRGISKLISVLEQSSANQHQSKAIVDGSTLIRLFGRWLFNLNEEQLTLSEFSEARCMIYGTMCQLFSTQPVETFAEHYQNHFYRSIIEGLSHFDTMQSILLHSDKLMNNQPTVAVRLLPHFVKSFQSIVPTLSPSCKLIFPLDVLRKSILDIITSTICLPDLCKSYTLPKDWVGGRPASPMLSNSLNKFIVHTANDNSFSSINIYILNVLLHFLSSEANGDNLILTLHLIDVYLIHEVSSQAPELIRIAISNLSDQMLKFNLSEQVILGVFNLLNNLLERLPIDGVANQEILQEVVSSICKFIDRSLSMGDVGFTRRLIIKAYFTLDRWVSQGIWITTEDNTDYASDVFKILHRGINYTPPVELLPSSPTHPRVAQSVQIQSSSRHLPNTHKSQSVQHPGLPQGLDSFANPTDKFNPLEVSREINNIAELILYRFLNLFNESTCTMSQLGSFLPCDPDFDDISFSKLILERKTELANDTKNKDISEYELDVPLCRHYLFEKKVLITVVEPLPSAFTMNDPEFSIKKSSPKQSPFIIVRSSFGKLCWSVKPWGDGGRVMFQKSIHEAPNPTPIESTPFDVPNKIPSMPDISHHSTHSTTDVANEQEGENHSTEDRKANMDEALSEIIKSQIEQEKYVNSKNLPAHHDFRGHSTLPGLTEAYKAHLYFNLARKFLIQFGFINVDNQNKLIPLTMTQKLIRDIEILDKTSTLTPITASVFYCTSSTHTFSDLIFPSSEISPIFKELLYSLGKPVDLSAHRGFSGQLNPQICSVSPYFRDSSVELMFHCPALLKFPSASAPSSPGNDKKELNSKRGGYIHSSKNSADSFGMEANDYRLIMRNDQVFLIWMDTDATSIIPSHHDRSHSRSPSASPNPNMVNIQPSVVDLIGKADATYIIVTPINTLPNSDLFQVNIVLPHQTNNNMSHIVSSPSQNPFMDFPSAPNITPTGFPGPLIDGMVIRRDALGTLLRNTVISSHMDWLNCRSTNADQQFATRSRIL</sequence>
<dbReference type="PANTHER" id="PTHR21344">
    <property type="entry name" value="RAL GTPASE-ACTIVATING PROTEIN SUBUNIT BETA"/>
    <property type="match status" value="1"/>
</dbReference>